<evidence type="ECO:0000313" key="4">
    <source>
        <dbReference type="Proteomes" id="UP000601435"/>
    </source>
</evidence>
<keyword evidence="1" id="KW-0472">Membrane</keyword>
<sequence length="883" mass="98859">ASYLEITLSRLFNVLDLEEAATAIIVHLADFDEEWVLNTASKLNEGFTNEVLEGDLHVIHAPRDIYPLKQANVDESVRGWEEKLNGQWIKATAVKLSDFVNEKGVLLKFGDSPKRTWWRTKQNLDYTFLMWYASNMSEYYMQLEDDVHPVPSFAAFVRSALERSLIGNPWVMPRLLLTRCFQAEAAKKGPEEVKKLPNLRSELSTYYLDKSLPRVFLVDEVDKNASKPKIAANGVSSSRYPRATVESTMKTYQHFTPQAAYPPGDPLGFWTADTCSEKGKDDLSCASQKYFRLKLNDAFSAKRAQVIIRQGRKGHEADFIRKGELRVSHRSDCSDPSRLTEISKPEEVWEGKLEAVTCLDIGLRESQAEWVSIREIVLQSLDVEKQATTPAPEEPPPKADVQHSQYSLQHALLAALVGFSAGGLAWLAVWACQCACRDVTAASGLLSWWTLYYLVALDTLICFFVTPSESSKPLIGVPQAFSMPRPVPSRRLQFQAVCKSGEPRKEALALDWRSMGSGILRISPQKLVHLGPGPDPRDPKQVQRSRALVSLGFILDPTLELAESILEGLLNSGDAVVGILVAHGSLGQRGQRQSLLQGIEAVLRKLSPDKQALVHLLDPSPDLYPEPSRHPDNINLALLIQFLRPLAENFMSLEWGSPLAQDYPMLIQRHINLLTSQKVPWLCIHFSKLGHHRKLIRSKILHRWMEMLVMFPLTPADALYWDFVDVVGNQTVPKALALGGAKGERSDIRILYAKDKEAILEHLGDVSSLQGKVQRATEVWFKKNPLLDSLFDNPPAELTSNMEGRSDLLQSLYDDSDLREKVTCGGHEAKHCRDCPKGHGSSWCNVDCGWANGQCKAIYKTSDVTAPALEGSWVELTFKQAHD</sequence>
<dbReference type="InterPro" id="IPR006759">
    <property type="entry name" value="Glyco_transf_54"/>
</dbReference>
<dbReference type="AlphaFoldDB" id="A0A812S7W7"/>
<dbReference type="PANTHER" id="PTHR12062:SF33">
    <property type="entry name" value="ALPHA-1,6-MANNOSYL-GLYCOPROTEIN 4-BETA-N-ACETYLGLUCOSAMINYLTRANSFERASE-LIKE"/>
    <property type="match status" value="1"/>
</dbReference>
<dbReference type="OrthoDB" id="435030at2759"/>
<protein>
    <submittedName>
        <fullName evidence="3">Mgat4c protein</fullName>
    </submittedName>
</protein>
<evidence type="ECO:0000313" key="3">
    <source>
        <dbReference type="EMBL" id="CAE7470110.1"/>
    </source>
</evidence>
<dbReference type="GO" id="GO:0006487">
    <property type="term" value="P:protein N-linked glycosylation"/>
    <property type="evidence" value="ECO:0007669"/>
    <property type="project" value="TreeGrafter"/>
</dbReference>
<dbReference type="Pfam" id="PF04666">
    <property type="entry name" value="MGAT4_cons"/>
    <property type="match status" value="1"/>
</dbReference>
<organism evidence="3 4">
    <name type="scientific">Symbiodinium necroappetens</name>
    <dbReference type="NCBI Taxonomy" id="1628268"/>
    <lineage>
        <taxon>Eukaryota</taxon>
        <taxon>Sar</taxon>
        <taxon>Alveolata</taxon>
        <taxon>Dinophyceae</taxon>
        <taxon>Suessiales</taxon>
        <taxon>Symbiodiniaceae</taxon>
        <taxon>Symbiodinium</taxon>
    </lineage>
</organism>
<feature type="non-terminal residue" evidence="3">
    <location>
        <position position="883"/>
    </location>
</feature>
<dbReference type="InterPro" id="IPR057279">
    <property type="entry name" value="MGAT4"/>
</dbReference>
<name>A0A812S7W7_9DINO</name>
<dbReference type="PANTHER" id="PTHR12062">
    <property type="entry name" value="N-ACETYLGLUCOSAMINYLTRANSFERASE VI"/>
    <property type="match status" value="1"/>
</dbReference>
<comment type="caution">
    <text evidence="3">The sequence shown here is derived from an EMBL/GenBank/DDBJ whole genome shotgun (WGS) entry which is preliminary data.</text>
</comment>
<proteinExistence type="predicted"/>
<feature type="transmembrane region" description="Helical" evidence="1">
    <location>
        <begin position="411"/>
        <end position="432"/>
    </location>
</feature>
<feature type="non-terminal residue" evidence="3">
    <location>
        <position position="1"/>
    </location>
</feature>
<keyword evidence="1" id="KW-1133">Transmembrane helix</keyword>
<evidence type="ECO:0000256" key="1">
    <source>
        <dbReference type="SAM" id="Phobius"/>
    </source>
</evidence>
<dbReference type="PROSITE" id="PS50042">
    <property type="entry name" value="CNMP_BINDING_3"/>
    <property type="match status" value="1"/>
</dbReference>
<evidence type="ECO:0000259" key="2">
    <source>
        <dbReference type="PROSITE" id="PS50042"/>
    </source>
</evidence>
<dbReference type="GO" id="GO:0008375">
    <property type="term" value="F:acetylglucosaminyltransferase activity"/>
    <property type="evidence" value="ECO:0007669"/>
    <property type="project" value="TreeGrafter"/>
</dbReference>
<feature type="domain" description="Cyclic nucleotide-binding" evidence="2">
    <location>
        <begin position="299"/>
        <end position="350"/>
    </location>
</feature>
<gene>
    <name evidence="3" type="primary">mgat4c</name>
    <name evidence="3" type="ORF">SNEC2469_LOCUS13228</name>
</gene>
<dbReference type="Proteomes" id="UP000601435">
    <property type="component" value="Unassembled WGS sequence"/>
</dbReference>
<dbReference type="EMBL" id="CAJNJA010021114">
    <property type="protein sequence ID" value="CAE7470110.1"/>
    <property type="molecule type" value="Genomic_DNA"/>
</dbReference>
<reference evidence="3" key="1">
    <citation type="submission" date="2021-02" db="EMBL/GenBank/DDBJ databases">
        <authorList>
            <person name="Dougan E. K."/>
            <person name="Rhodes N."/>
            <person name="Thang M."/>
            <person name="Chan C."/>
        </authorList>
    </citation>
    <scope>NUCLEOTIDE SEQUENCE</scope>
</reference>
<feature type="transmembrane region" description="Helical" evidence="1">
    <location>
        <begin position="444"/>
        <end position="466"/>
    </location>
</feature>
<keyword evidence="1" id="KW-0812">Transmembrane</keyword>
<keyword evidence="4" id="KW-1185">Reference proteome</keyword>
<dbReference type="InterPro" id="IPR000595">
    <property type="entry name" value="cNMP-bd_dom"/>
</dbReference>
<accession>A0A812S7W7</accession>